<comment type="caution">
    <text evidence="2">The sequence shown here is derived from an EMBL/GenBank/DDBJ whole genome shotgun (WGS) entry which is preliminary data.</text>
</comment>
<evidence type="ECO:0000313" key="3">
    <source>
        <dbReference type="Proteomes" id="UP001492380"/>
    </source>
</evidence>
<keyword evidence="3" id="KW-1185">Reference proteome</keyword>
<name>A0ABR1Y8M4_9PEZI</name>
<feature type="compositionally biased region" description="Low complexity" evidence="1">
    <location>
        <begin position="156"/>
        <end position="165"/>
    </location>
</feature>
<dbReference type="EMBL" id="JBBWRZ010000015">
    <property type="protein sequence ID" value="KAK8222680.1"/>
    <property type="molecule type" value="Genomic_DNA"/>
</dbReference>
<gene>
    <name evidence="2" type="ORF">HDK90DRAFT_470987</name>
</gene>
<feature type="compositionally biased region" description="Low complexity" evidence="1">
    <location>
        <begin position="121"/>
        <end position="132"/>
    </location>
</feature>
<proteinExistence type="predicted"/>
<accession>A0ABR1Y8M4</accession>
<feature type="compositionally biased region" description="Polar residues" evidence="1">
    <location>
        <begin position="138"/>
        <end position="151"/>
    </location>
</feature>
<reference evidence="2 3" key="1">
    <citation type="submission" date="2024-04" db="EMBL/GenBank/DDBJ databases">
        <title>Phyllosticta paracitricarpa is synonymous to the EU quarantine fungus P. citricarpa based on phylogenomic analyses.</title>
        <authorList>
            <consortium name="Lawrence Berkeley National Laboratory"/>
            <person name="Van Ingen-Buijs V.A."/>
            <person name="Van Westerhoven A.C."/>
            <person name="Haridas S."/>
            <person name="Skiadas P."/>
            <person name="Martin F."/>
            <person name="Groenewald J.Z."/>
            <person name="Crous P.W."/>
            <person name="Seidl M.F."/>
        </authorList>
    </citation>
    <scope>NUCLEOTIDE SEQUENCE [LARGE SCALE GENOMIC DNA]</scope>
    <source>
        <strain evidence="2 3">CBS 123374</strain>
    </source>
</reference>
<feature type="region of interest" description="Disordered" evidence="1">
    <location>
        <begin position="118"/>
        <end position="177"/>
    </location>
</feature>
<evidence type="ECO:0000256" key="1">
    <source>
        <dbReference type="SAM" id="MobiDB-lite"/>
    </source>
</evidence>
<organism evidence="2 3">
    <name type="scientific">Phyllosticta capitalensis</name>
    <dbReference type="NCBI Taxonomy" id="121624"/>
    <lineage>
        <taxon>Eukaryota</taxon>
        <taxon>Fungi</taxon>
        <taxon>Dikarya</taxon>
        <taxon>Ascomycota</taxon>
        <taxon>Pezizomycotina</taxon>
        <taxon>Dothideomycetes</taxon>
        <taxon>Dothideomycetes incertae sedis</taxon>
        <taxon>Botryosphaeriales</taxon>
        <taxon>Phyllostictaceae</taxon>
        <taxon>Phyllosticta</taxon>
    </lineage>
</organism>
<sequence length="177" mass="19857">MTILNALRYGPLYSWSISPPKAKNMQEANQAADTAREEWEEEEQILHVAGRETAEHRGVGEAAWISLRDEDGVAFHYMTGRTRVAKETAASKPCGTATVQQRMERIRNFHGSQRHVIRPARQGQRTQSQSQRMWYPWPTQSRAGSLQTSGRRYTKASSSSADSSDVYAATGLVEKMG</sequence>
<dbReference type="Proteomes" id="UP001492380">
    <property type="component" value="Unassembled WGS sequence"/>
</dbReference>
<evidence type="ECO:0000313" key="2">
    <source>
        <dbReference type="EMBL" id="KAK8222680.1"/>
    </source>
</evidence>
<protein>
    <submittedName>
        <fullName evidence="2">Uncharacterized protein</fullName>
    </submittedName>
</protein>